<protein>
    <submittedName>
        <fullName evidence="1">LEF-1</fullName>
    </submittedName>
</protein>
<accession>A0A5B8YT59</accession>
<dbReference type="Pfam" id="PF01896">
    <property type="entry name" value="DNA_primase_S"/>
    <property type="match status" value="1"/>
</dbReference>
<dbReference type="Proteomes" id="UP001162233">
    <property type="component" value="Segment"/>
</dbReference>
<dbReference type="KEGG" id="vg:80541328"/>
<sequence length="217" mass="25910">MLSHKGFYTPENVQRMWNNIAFNNSRKYAFNCQGQRWFHPDRYFESSDDLYNFISANSISDVHVKALDDNLGREWVIDVDFKVKTKEELDLKIKIATRTFKKFYGENLSRIMFSGNRGIHVWLRIDRFPMSSTKEHRERYFKIFEKPNVIQMNKIVDGSFIACYKSAIESISELEPNIETLHEYWPEVDKHIFCTYAQIRAPYSYNYKGFCFSKRLA</sequence>
<evidence type="ECO:0000313" key="1">
    <source>
        <dbReference type="EMBL" id="QED40642.1"/>
    </source>
</evidence>
<dbReference type="InterPro" id="IPR002755">
    <property type="entry name" value="DNA_primase_S"/>
</dbReference>
<dbReference type="GeneID" id="80541328"/>
<dbReference type="GO" id="GO:0003899">
    <property type="term" value="F:DNA-directed RNA polymerase activity"/>
    <property type="evidence" value="ECO:0007669"/>
    <property type="project" value="InterPro"/>
</dbReference>
<dbReference type="EMBL" id="MK746083">
    <property type="protein sequence ID" value="QED40642.1"/>
    <property type="molecule type" value="Genomic_DNA"/>
</dbReference>
<dbReference type="RefSeq" id="YP_010802558.1">
    <property type="nucleotide sequence ID" value="NC_077025.1"/>
</dbReference>
<dbReference type="GO" id="GO:0006269">
    <property type="term" value="P:DNA replication, synthesis of primer"/>
    <property type="evidence" value="ECO:0007669"/>
    <property type="project" value="InterPro"/>
</dbReference>
<evidence type="ECO:0000313" key="2">
    <source>
        <dbReference type="Proteomes" id="UP001162233"/>
    </source>
</evidence>
<keyword evidence="2" id="KW-1185">Reference proteome</keyword>
<dbReference type="SUPFAM" id="SSF56747">
    <property type="entry name" value="Prim-pol domain"/>
    <property type="match status" value="1"/>
</dbReference>
<reference evidence="1" key="1">
    <citation type="journal article" date="2019" name="Viruses">
        <title>A Novel Alphabaculovirus from the Soybean Looper, Chrysodeixis includens, that Produces Tetrahedral Occlusion Bodies and Encodes Two Copies of he65.</title>
        <authorList>
            <person name="Harrison R.L."/>
            <person name="Rowley D.L."/>
            <person name="Popham H.J.R."/>
        </authorList>
    </citation>
    <scope>NUCLEOTIDE SEQUENCE</scope>
    <source>
        <strain evidence="1">ChinNPV-1</strain>
    </source>
</reference>
<organism evidence="1 2">
    <name type="scientific">Chrysodeixis includens nucleopolyhedrovirus</name>
    <dbReference type="NCBI Taxonomy" id="1207438"/>
    <lineage>
        <taxon>Viruses</taxon>
        <taxon>Viruses incertae sedis</taxon>
        <taxon>Naldaviricetes</taxon>
        <taxon>Lefavirales</taxon>
        <taxon>Baculoviridae</taxon>
        <taxon>Alphabaculovirus</taxon>
        <taxon>Alphabaculovirus chrincludentis</taxon>
        <taxon>Alphabaculovirus alterchrincludentis</taxon>
    </lineage>
</organism>
<proteinExistence type="predicted"/>
<dbReference type="Gene3D" id="3.90.920.10">
    <property type="entry name" value="DNA primase, PRIM domain"/>
    <property type="match status" value="1"/>
</dbReference>
<dbReference type="PIRSF" id="PIRSF016433">
    <property type="entry name" value="Viral_DNA_prim"/>
    <property type="match status" value="1"/>
</dbReference>
<dbReference type="InterPro" id="IPR016658">
    <property type="entry name" value="DNA_primase_LEF1"/>
</dbReference>
<name>A0A5B8YT59_9ABAC</name>